<keyword evidence="2 4" id="KW-0238">DNA-binding</keyword>
<dbReference type="FunFam" id="1.10.10.60:FF:000141">
    <property type="entry name" value="TetR family transcriptional regulator"/>
    <property type="match status" value="1"/>
</dbReference>
<keyword evidence="3" id="KW-0804">Transcription</keyword>
<dbReference type="PRINTS" id="PR00455">
    <property type="entry name" value="HTHTETR"/>
</dbReference>
<dbReference type="PROSITE" id="PS01081">
    <property type="entry name" value="HTH_TETR_1"/>
    <property type="match status" value="1"/>
</dbReference>
<sequence length="204" mass="23480">MIEKKKTRSELKREAIINAAKEAFNEFGVQNTSMDKLAAMAGVSKRTVYNHFESKEELVILLLSELWKQSMAAVDLRPLNSKTIEQQLQYLLEHEIRILNQASYIDLAKVAFGHYFYRPEELQQQAAQMSKQETALYKWLEKQHADKVMVIDDIETASIQLHSLIKGSCFWPQLMGLSHPLTEEGITQLSQSTADLFLARYMAR</sequence>
<dbReference type="PROSITE" id="PS50977">
    <property type="entry name" value="HTH_TETR_2"/>
    <property type="match status" value="1"/>
</dbReference>
<keyword evidence="1" id="KW-0805">Transcription regulation</keyword>
<dbReference type="EMBL" id="BBMT01000001">
    <property type="protein sequence ID" value="GAL31968.1"/>
    <property type="molecule type" value="Genomic_DNA"/>
</dbReference>
<accession>A0A090SYI4</accession>
<dbReference type="InterPro" id="IPR023772">
    <property type="entry name" value="DNA-bd_HTH_TetR-type_CS"/>
</dbReference>
<proteinExistence type="predicted"/>
<keyword evidence="7" id="KW-1185">Reference proteome</keyword>
<dbReference type="PANTHER" id="PTHR30055">
    <property type="entry name" value="HTH-TYPE TRANSCRIPTIONAL REGULATOR RUTR"/>
    <property type="match status" value="1"/>
</dbReference>
<dbReference type="Gene3D" id="1.10.357.10">
    <property type="entry name" value="Tetracycline Repressor, domain 2"/>
    <property type="match status" value="1"/>
</dbReference>
<dbReference type="AlphaFoldDB" id="A0A090SYI4"/>
<dbReference type="Pfam" id="PF00440">
    <property type="entry name" value="TetR_N"/>
    <property type="match status" value="1"/>
</dbReference>
<dbReference type="InterPro" id="IPR050109">
    <property type="entry name" value="HTH-type_TetR-like_transc_reg"/>
</dbReference>
<reference evidence="6 7" key="2">
    <citation type="submission" date="2014-09" db="EMBL/GenBank/DDBJ databases">
        <authorList>
            <consortium name="NBRP consortium"/>
            <person name="Sawabe T."/>
            <person name="Meirelles P."/>
            <person name="Nakanishi M."/>
            <person name="Sayaka M."/>
            <person name="Hattori M."/>
            <person name="Ohkuma M."/>
        </authorList>
    </citation>
    <scope>NUCLEOTIDE SEQUENCE [LARGE SCALE GENOMIC DNA]</scope>
    <source>
        <strain evidence="6 7">JCM 19240</strain>
    </source>
</reference>
<organism evidence="6 7">
    <name type="scientific">Vibrio maritimus</name>
    <dbReference type="NCBI Taxonomy" id="990268"/>
    <lineage>
        <taxon>Bacteria</taxon>
        <taxon>Pseudomonadati</taxon>
        <taxon>Pseudomonadota</taxon>
        <taxon>Gammaproteobacteria</taxon>
        <taxon>Vibrionales</taxon>
        <taxon>Vibrionaceae</taxon>
        <taxon>Vibrio</taxon>
    </lineage>
</organism>
<dbReference type="InterPro" id="IPR039536">
    <property type="entry name" value="TetR_C_Proteobacteria"/>
</dbReference>
<dbReference type="Pfam" id="PF14246">
    <property type="entry name" value="TetR_C_7"/>
    <property type="match status" value="1"/>
</dbReference>
<evidence type="ECO:0000313" key="6">
    <source>
        <dbReference type="EMBL" id="GAL31968.1"/>
    </source>
</evidence>
<dbReference type="Gene3D" id="1.10.10.60">
    <property type="entry name" value="Homeodomain-like"/>
    <property type="match status" value="1"/>
</dbReference>
<reference evidence="6 7" key="1">
    <citation type="submission" date="2014-09" db="EMBL/GenBank/DDBJ databases">
        <title>Vibrio maritimus JCM 19240. (C210) whole genome shotgun sequence.</title>
        <authorList>
            <person name="Sawabe T."/>
            <person name="Meirelles P."/>
            <person name="Nakanishi M."/>
            <person name="Sayaka M."/>
            <person name="Hattori M."/>
            <person name="Ohkuma M."/>
        </authorList>
    </citation>
    <scope>NUCLEOTIDE SEQUENCE [LARGE SCALE GENOMIC DNA]</scope>
    <source>
        <strain evidence="6 7">JCM 19240</strain>
    </source>
</reference>
<feature type="domain" description="HTH tetR-type" evidence="5">
    <location>
        <begin position="10"/>
        <end position="70"/>
    </location>
</feature>
<evidence type="ECO:0000259" key="5">
    <source>
        <dbReference type="PROSITE" id="PS50977"/>
    </source>
</evidence>
<dbReference type="GO" id="GO:0000976">
    <property type="term" value="F:transcription cis-regulatory region binding"/>
    <property type="evidence" value="ECO:0007669"/>
    <property type="project" value="TreeGrafter"/>
</dbReference>
<dbReference type="GO" id="GO:0003700">
    <property type="term" value="F:DNA-binding transcription factor activity"/>
    <property type="evidence" value="ECO:0007669"/>
    <property type="project" value="TreeGrafter"/>
</dbReference>
<gene>
    <name evidence="6" type="ORF">JCM19240_5399</name>
</gene>
<protein>
    <submittedName>
        <fullName evidence="6">Transcriptional regulator TetR family</fullName>
    </submittedName>
</protein>
<feature type="DNA-binding region" description="H-T-H motif" evidence="4">
    <location>
        <begin position="33"/>
        <end position="52"/>
    </location>
</feature>
<evidence type="ECO:0000256" key="4">
    <source>
        <dbReference type="PROSITE-ProRule" id="PRU00335"/>
    </source>
</evidence>
<dbReference type="PANTHER" id="PTHR30055:SF224">
    <property type="entry name" value="TRANSCRIPTIONAL REGULATOR TETR FAMILY"/>
    <property type="match status" value="1"/>
</dbReference>
<name>A0A090SYI4_9VIBR</name>
<dbReference type="InterPro" id="IPR009057">
    <property type="entry name" value="Homeodomain-like_sf"/>
</dbReference>
<dbReference type="Proteomes" id="UP000029224">
    <property type="component" value="Unassembled WGS sequence"/>
</dbReference>
<dbReference type="SUPFAM" id="SSF46689">
    <property type="entry name" value="Homeodomain-like"/>
    <property type="match status" value="1"/>
</dbReference>
<dbReference type="OrthoDB" id="116240at2"/>
<evidence type="ECO:0000256" key="1">
    <source>
        <dbReference type="ARBA" id="ARBA00023015"/>
    </source>
</evidence>
<dbReference type="InterPro" id="IPR001647">
    <property type="entry name" value="HTH_TetR"/>
</dbReference>
<evidence type="ECO:0000256" key="3">
    <source>
        <dbReference type="ARBA" id="ARBA00023163"/>
    </source>
</evidence>
<comment type="caution">
    <text evidence="6">The sequence shown here is derived from an EMBL/GenBank/DDBJ whole genome shotgun (WGS) entry which is preliminary data.</text>
</comment>
<evidence type="ECO:0000313" key="7">
    <source>
        <dbReference type="Proteomes" id="UP000029224"/>
    </source>
</evidence>
<evidence type="ECO:0000256" key="2">
    <source>
        <dbReference type="ARBA" id="ARBA00023125"/>
    </source>
</evidence>